<evidence type="ECO:0000256" key="3">
    <source>
        <dbReference type="ARBA" id="ARBA00023163"/>
    </source>
</evidence>
<keyword evidence="6" id="KW-1185">Reference proteome</keyword>
<dbReference type="PANTHER" id="PTHR30154">
    <property type="entry name" value="LEUCINE-RESPONSIVE REGULATORY PROTEIN"/>
    <property type="match status" value="1"/>
</dbReference>
<keyword evidence="2" id="KW-0238">DNA-binding</keyword>
<dbReference type="InterPro" id="IPR019888">
    <property type="entry name" value="Tscrpt_reg_AsnC-like"/>
</dbReference>
<dbReference type="Proteomes" id="UP000308054">
    <property type="component" value="Unassembled WGS sequence"/>
</dbReference>
<dbReference type="Pfam" id="PF13412">
    <property type="entry name" value="HTH_24"/>
    <property type="match status" value="1"/>
</dbReference>
<comment type="caution">
    <text evidence="5">The sequence shown here is derived from an EMBL/GenBank/DDBJ whole genome shotgun (WGS) entry which is preliminary data.</text>
</comment>
<evidence type="ECO:0000313" key="6">
    <source>
        <dbReference type="Proteomes" id="UP000308054"/>
    </source>
</evidence>
<name>A0A4S2GXL8_9PROT</name>
<evidence type="ECO:0000259" key="4">
    <source>
        <dbReference type="PROSITE" id="PS50956"/>
    </source>
</evidence>
<dbReference type="SUPFAM" id="SSF46785">
    <property type="entry name" value="Winged helix' DNA-binding domain"/>
    <property type="match status" value="1"/>
</dbReference>
<dbReference type="Pfam" id="PF01037">
    <property type="entry name" value="AsnC_trans_reg"/>
    <property type="match status" value="1"/>
</dbReference>
<dbReference type="GO" id="GO:0005829">
    <property type="term" value="C:cytosol"/>
    <property type="evidence" value="ECO:0007669"/>
    <property type="project" value="TreeGrafter"/>
</dbReference>
<dbReference type="PRINTS" id="PR00033">
    <property type="entry name" value="HTHASNC"/>
</dbReference>
<protein>
    <submittedName>
        <fullName evidence="5">Lrp/AsnC family transcriptional regulator</fullName>
    </submittedName>
</protein>
<dbReference type="PANTHER" id="PTHR30154:SF53">
    <property type="entry name" value="HTH-TYPE TRANSCRIPTIONAL REGULATOR LRPC"/>
    <property type="match status" value="1"/>
</dbReference>
<dbReference type="PROSITE" id="PS00519">
    <property type="entry name" value="HTH_ASNC_1"/>
    <property type="match status" value="1"/>
</dbReference>
<dbReference type="InterPro" id="IPR019887">
    <property type="entry name" value="Tscrpt_reg_AsnC/Lrp_C"/>
</dbReference>
<reference evidence="5 6" key="1">
    <citation type="journal article" date="2017" name="Int. J. Syst. Evol. Microbiol.">
        <title>Marinicauda algicola sp. nov., isolated from a marine red alga Rhodosorus marinus.</title>
        <authorList>
            <person name="Jeong S.E."/>
            <person name="Jeon S.H."/>
            <person name="Chun B.H."/>
            <person name="Kim D.W."/>
            <person name="Jeon C.O."/>
        </authorList>
    </citation>
    <scope>NUCLEOTIDE SEQUENCE [LARGE SCALE GENOMIC DNA]</scope>
    <source>
        <strain evidence="5 6">JCM 31718</strain>
    </source>
</reference>
<dbReference type="AlphaFoldDB" id="A0A4S2GXL8"/>
<feature type="domain" description="HTH asnC-type" evidence="4">
    <location>
        <begin position="5"/>
        <end position="57"/>
    </location>
</feature>
<dbReference type="InterPro" id="IPR019885">
    <property type="entry name" value="Tscrpt_reg_HTH_AsnC-type_CS"/>
</dbReference>
<dbReference type="InterPro" id="IPR000485">
    <property type="entry name" value="AsnC-type_HTH_dom"/>
</dbReference>
<dbReference type="CDD" id="cd00090">
    <property type="entry name" value="HTH_ARSR"/>
    <property type="match status" value="1"/>
</dbReference>
<accession>A0A4S2GXL8</accession>
<keyword evidence="3" id="KW-0804">Transcription</keyword>
<dbReference type="SMART" id="SM00344">
    <property type="entry name" value="HTH_ASNC"/>
    <property type="match status" value="1"/>
</dbReference>
<organism evidence="5 6">
    <name type="scientific">Marinicauda algicola</name>
    <dbReference type="NCBI Taxonomy" id="2029849"/>
    <lineage>
        <taxon>Bacteria</taxon>
        <taxon>Pseudomonadati</taxon>
        <taxon>Pseudomonadota</taxon>
        <taxon>Alphaproteobacteria</taxon>
        <taxon>Maricaulales</taxon>
        <taxon>Maricaulaceae</taxon>
        <taxon>Marinicauda</taxon>
    </lineage>
</organism>
<dbReference type="InterPro" id="IPR036390">
    <property type="entry name" value="WH_DNA-bd_sf"/>
</dbReference>
<sequence>MPRHLDEIDEKLLQLLERNARLTAVALARAVNLSRSAVQERLGRLESEGVIGGYTIRRGSGGREARAEAILAVRIATRPCENVLRRFSDWPEIVSCWSVASGEVDAYLHVACADGQALGDLRERLANVSGVAEITTAPVLRTVTRRIGP</sequence>
<gene>
    <name evidence="5" type="ORF">E5163_13545</name>
</gene>
<dbReference type="OrthoDB" id="9809462at2"/>
<dbReference type="RefSeq" id="WP_135996880.1">
    <property type="nucleotide sequence ID" value="NZ_CP071057.1"/>
</dbReference>
<dbReference type="PROSITE" id="PS50956">
    <property type="entry name" value="HTH_ASNC_2"/>
    <property type="match status" value="1"/>
</dbReference>
<evidence type="ECO:0000313" key="5">
    <source>
        <dbReference type="EMBL" id="TGY87930.1"/>
    </source>
</evidence>
<dbReference type="InterPro" id="IPR011991">
    <property type="entry name" value="ArsR-like_HTH"/>
</dbReference>
<dbReference type="InterPro" id="IPR036388">
    <property type="entry name" value="WH-like_DNA-bd_sf"/>
</dbReference>
<evidence type="ECO:0000256" key="1">
    <source>
        <dbReference type="ARBA" id="ARBA00023015"/>
    </source>
</evidence>
<proteinExistence type="predicted"/>
<dbReference type="Gene3D" id="1.10.10.10">
    <property type="entry name" value="Winged helix-like DNA-binding domain superfamily/Winged helix DNA-binding domain"/>
    <property type="match status" value="1"/>
</dbReference>
<dbReference type="GO" id="GO:0043565">
    <property type="term" value="F:sequence-specific DNA binding"/>
    <property type="evidence" value="ECO:0007669"/>
    <property type="project" value="InterPro"/>
</dbReference>
<dbReference type="Gene3D" id="3.30.70.920">
    <property type="match status" value="1"/>
</dbReference>
<dbReference type="InterPro" id="IPR011008">
    <property type="entry name" value="Dimeric_a/b-barrel"/>
</dbReference>
<evidence type="ECO:0000256" key="2">
    <source>
        <dbReference type="ARBA" id="ARBA00023125"/>
    </source>
</evidence>
<dbReference type="GO" id="GO:0043200">
    <property type="term" value="P:response to amino acid"/>
    <property type="evidence" value="ECO:0007669"/>
    <property type="project" value="TreeGrafter"/>
</dbReference>
<dbReference type="EMBL" id="SRXW01000004">
    <property type="protein sequence ID" value="TGY87930.1"/>
    <property type="molecule type" value="Genomic_DNA"/>
</dbReference>
<dbReference type="GO" id="GO:0006355">
    <property type="term" value="P:regulation of DNA-templated transcription"/>
    <property type="evidence" value="ECO:0007669"/>
    <property type="project" value="UniProtKB-ARBA"/>
</dbReference>
<dbReference type="SUPFAM" id="SSF54909">
    <property type="entry name" value="Dimeric alpha+beta barrel"/>
    <property type="match status" value="1"/>
</dbReference>
<keyword evidence="1" id="KW-0805">Transcription regulation</keyword>